<dbReference type="KEGG" id="amuc:Pan181_07430"/>
<dbReference type="RefSeq" id="WP_145245524.1">
    <property type="nucleotide sequence ID" value="NZ_CP036278.1"/>
</dbReference>
<name>A0A518AIN2_9BACT</name>
<dbReference type="AlphaFoldDB" id="A0A518AIN2"/>
<reference evidence="1 2" key="1">
    <citation type="submission" date="2019-02" db="EMBL/GenBank/DDBJ databases">
        <title>Deep-cultivation of Planctomycetes and their phenomic and genomic characterization uncovers novel biology.</title>
        <authorList>
            <person name="Wiegand S."/>
            <person name="Jogler M."/>
            <person name="Boedeker C."/>
            <person name="Pinto D."/>
            <person name="Vollmers J."/>
            <person name="Rivas-Marin E."/>
            <person name="Kohn T."/>
            <person name="Peeters S.H."/>
            <person name="Heuer A."/>
            <person name="Rast P."/>
            <person name="Oberbeckmann S."/>
            <person name="Bunk B."/>
            <person name="Jeske O."/>
            <person name="Meyerdierks A."/>
            <person name="Storesund J.E."/>
            <person name="Kallscheuer N."/>
            <person name="Luecker S."/>
            <person name="Lage O.M."/>
            <person name="Pohl T."/>
            <person name="Merkel B.J."/>
            <person name="Hornburger P."/>
            <person name="Mueller R.-W."/>
            <person name="Bruemmer F."/>
            <person name="Labrenz M."/>
            <person name="Spormann A.M."/>
            <person name="Op den Camp H."/>
            <person name="Overmann J."/>
            <person name="Amann R."/>
            <person name="Jetten M.S.M."/>
            <person name="Mascher T."/>
            <person name="Medema M.H."/>
            <person name="Devos D.P."/>
            <person name="Kaster A.-K."/>
            <person name="Ovreas L."/>
            <person name="Rohde M."/>
            <person name="Galperin M.Y."/>
            <person name="Jogler C."/>
        </authorList>
    </citation>
    <scope>NUCLEOTIDE SEQUENCE [LARGE SCALE GENOMIC DNA]</scope>
    <source>
        <strain evidence="1 2">Pan181</strain>
    </source>
</reference>
<dbReference type="EMBL" id="CP036278">
    <property type="protein sequence ID" value="QDU54560.1"/>
    <property type="molecule type" value="Genomic_DNA"/>
</dbReference>
<dbReference type="OrthoDB" id="290212at2"/>
<evidence type="ECO:0000313" key="2">
    <source>
        <dbReference type="Proteomes" id="UP000315750"/>
    </source>
</evidence>
<organism evidence="1 2">
    <name type="scientific">Aeoliella mucimassa</name>
    <dbReference type="NCBI Taxonomy" id="2527972"/>
    <lineage>
        <taxon>Bacteria</taxon>
        <taxon>Pseudomonadati</taxon>
        <taxon>Planctomycetota</taxon>
        <taxon>Planctomycetia</taxon>
        <taxon>Pirellulales</taxon>
        <taxon>Lacipirellulaceae</taxon>
        <taxon>Aeoliella</taxon>
    </lineage>
</organism>
<evidence type="ECO:0000313" key="1">
    <source>
        <dbReference type="EMBL" id="QDU54560.1"/>
    </source>
</evidence>
<sequence>MARKAPTSSTYRQVGTYQRLCKQLFELPDDGRLDKQLSYWVLPTDRRLPIAFLDRDLRTLLEVPFEQLIKTPGVGQKKIEGLFTLIRRAIKADVCNTPFGMDERHATGTDLGTGFDPTAVSESLWASWCESVRRHEFVDYKLGQLAPSLQMLPTVIWHKSLGEYVDKSLAEIRRMRTHGEKRLHAILEVFCTVHEAVSTSTPSHTLDLQLVPRFVPPVVDWLTSVLDLPKPPTLPEVRRNLVTPLLTQIRTDLGEQVADLASERLQTDGNTPTVKQQAERLGVTRARVYQLLEDCSKVMEVRWPTGRWLLIPLEARAVDASPRAQQLVRAACELFYPRSTSASQTLATS</sequence>
<protein>
    <submittedName>
        <fullName evidence="1">Uncharacterized protein</fullName>
    </submittedName>
</protein>
<keyword evidence="2" id="KW-1185">Reference proteome</keyword>
<dbReference type="Proteomes" id="UP000315750">
    <property type="component" value="Chromosome"/>
</dbReference>
<gene>
    <name evidence="1" type="ORF">Pan181_07430</name>
</gene>
<accession>A0A518AIN2</accession>
<proteinExistence type="predicted"/>